<dbReference type="EMBL" id="SRLO01000156">
    <property type="protein sequence ID" value="TNN70959.1"/>
    <property type="molecule type" value="Genomic_DNA"/>
</dbReference>
<gene>
    <name evidence="2" type="ORF">EYF80_018775</name>
</gene>
<evidence type="ECO:0000313" key="3">
    <source>
        <dbReference type="Proteomes" id="UP000314294"/>
    </source>
</evidence>
<feature type="compositionally biased region" description="Basic and acidic residues" evidence="1">
    <location>
        <begin position="12"/>
        <end position="25"/>
    </location>
</feature>
<organism evidence="2 3">
    <name type="scientific">Liparis tanakae</name>
    <name type="common">Tanaka's snailfish</name>
    <dbReference type="NCBI Taxonomy" id="230148"/>
    <lineage>
        <taxon>Eukaryota</taxon>
        <taxon>Metazoa</taxon>
        <taxon>Chordata</taxon>
        <taxon>Craniata</taxon>
        <taxon>Vertebrata</taxon>
        <taxon>Euteleostomi</taxon>
        <taxon>Actinopterygii</taxon>
        <taxon>Neopterygii</taxon>
        <taxon>Teleostei</taxon>
        <taxon>Neoteleostei</taxon>
        <taxon>Acanthomorphata</taxon>
        <taxon>Eupercaria</taxon>
        <taxon>Perciformes</taxon>
        <taxon>Cottioidei</taxon>
        <taxon>Cottales</taxon>
        <taxon>Liparidae</taxon>
        <taxon>Liparis</taxon>
    </lineage>
</organism>
<name>A0A4Z2HYM5_9TELE</name>
<protein>
    <submittedName>
        <fullName evidence="2">Uncharacterized protein</fullName>
    </submittedName>
</protein>
<keyword evidence="3" id="KW-1185">Reference proteome</keyword>
<evidence type="ECO:0000313" key="2">
    <source>
        <dbReference type="EMBL" id="TNN70959.1"/>
    </source>
</evidence>
<dbReference type="Proteomes" id="UP000314294">
    <property type="component" value="Unassembled WGS sequence"/>
</dbReference>
<accession>A0A4Z2HYM5</accession>
<proteinExistence type="predicted"/>
<dbReference type="AlphaFoldDB" id="A0A4Z2HYM5"/>
<reference evidence="2 3" key="1">
    <citation type="submission" date="2019-03" db="EMBL/GenBank/DDBJ databases">
        <title>First draft genome of Liparis tanakae, snailfish: a comprehensive survey of snailfish specific genes.</title>
        <authorList>
            <person name="Kim W."/>
            <person name="Song I."/>
            <person name="Jeong J.-H."/>
            <person name="Kim D."/>
            <person name="Kim S."/>
            <person name="Ryu S."/>
            <person name="Song J.Y."/>
            <person name="Lee S.K."/>
        </authorList>
    </citation>
    <scope>NUCLEOTIDE SEQUENCE [LARGE SCALE GENOMIC DNA]</scope>
    <source>
        <tissue evidence="2">Muscle</tissue>
    </source>
</reference>
<feature type="region of interest" description="Disordered" evidence="1">
    <location>
        <begin position="1"/>
        <end position="25"/>
    </location>
</feature>
<comment type="caution">
    <text evidence="2">The sequence shown here is derived from an EMBL/GenBank/DDBJ whole genome shotgun (WGS) entry which is preliminary data.</text>
</comment>
<evidence type="ECO:0000256" key="1">
    <source>
        <dbReference type="SAM" id="MobiDB-lite"/>
    </source>
</evidence>
<sequence>MATDELAARSAKCSEKLKEEGEPLERLNSSPYSTAMLGWLGLTPLLAEALLVPEETHQLAGLLSHVGALISAVAVHVLEVT</sequence>